<protein>
    <submittedName>
        <fullName evidence="6">Uncharacterized protein</fullName>
    </submittedName>
</protein>
<evidence type="ECO:0000256" key="5">
    <source>
        <dbReference type="SAM" id="SignalP"/>
    </source>
</evidence>
<dbReference type="Proteomes" id="UP000593572">
    <property type="component" value="Unassembled WGS sequence"/>
</dbReference>
<dbReference type="InterPro" id="IPR035669">
    <property type="entry name" value="SGNH_plant_lipase-like"/>
</dbReference>
<dbReference type="AlphaFoldDB" id="A0A7J8M7J3"/>
<evidence type="ECO:0000256" key="2">
    <source>
        <dbReference type="ARBA" id="ARBA00022801"/>
    </source>
</evidence>
<keyword evidence="3" id="KW-0442">Lipid degradation</keyword>
<dbReference type="GO" id="GO:0016042">
    <property type="term" value="P:lipid catabolic process"/>
    <property type="evidence" value="ECO:0007669"/>
    <property type="project" value="UniProtKB-KW"/>
</dbReference>
<evidence type="ECO:0000256" key="3">
    <source>
        <dbReference type="ARBA" id="ARBA00022963"/>
    </source>
</evidence>
<dbReference type="InterPro" id="IPR051058">
    <property type="entry name" value="GDSL_Est/Lipase"/>
</dbReference>
<name>A0A7J8M7J3_9ROSI</name>
<evidence type="ECO:0000256" key="4">
    <source>
        <dbReference type="ARBA" id="ARBA00023098"/>
    </source>
</evidence>
<feature type="signal peptide" evidence="5">
    <location>
        <begin position="1"/>
        <end position="24"/>
    </location>
</feature>
<evidence type="ECO:0000313" key="7">
    <source>
        <dbReference type="Proteomes" id="UP000593572"/>
    </source>
</evidence>
<gene>
    <name evidence="6" type="ORF">Golob_017561</name>
</gene>
<dbReference type="CDD" id="cd01837">
    <property type="entry name" value="SGNH_plant_lipase_like"/>
    <property type="match status" value="1"/>
</dbReference>
<feature type="chain" id="PRO_5029748029" evidence="5">
    <location>
        <begin position="25"/>
        <end position="371"/>
    </location>
</feature>
<organism evidence="6 7">
    <name type="scientific">Gossypium lobatum</name>
    <dbReference type="NCBI Taxonomy" id="34289"/>
    <lineage>
        <taxon>Eukaryota</taxon>
        <taxon>Viridiplantae</taxon>
        <taxon>Streptophyta</taxon>
        <taxon>Embryophyta</taxon>
        <taxon>Tracheophyta</taxon>
        <taxon>Spermatophyta</taxon>
        <taxon>Magnoliopsida</taxon>
        <taxon>eudicotyledons</taxon>
        <taxon>Gunneridae</taxon>
        <taxon>Pentapetalae</taxon>
        <taxon>rosids</taxon>
        <taxon>malvids</taxon>
        <taxon>Malvales</taxon>
        <taxon>Malvaceae</taxon>
        <taxon>Malvoideae</taxon>
        <taxon>Gossypium</taxon>
    </lineage>
</organism>
<keyword evidence="2" id="KW-0378">Hydrolase</keyword>
<dbReference type="EMBL" id="JABEZX010000007">
    <property type="protein sequence ID" value="MBA0560677.1"/>
    <property type="molecule type" value="Genomic_DNA"/>
</dbReference>
<accession>A0A7J8M7J3</accession>
<keyword evidence="5" id="KW-0732">Signal</keyword>
<dbReference type="SUPFAM" id="SSF52266">
    <property type="entry name" value="SGNH hydrolase"/>
    <property type="match status" value="1"/>
</dbReference>
<dbReference type="PANTHER" id="PTHR45648">
    <property type="entry name" value="GDSL LIPASE/ACYLHYDROLASE FAMILY PROTEIN (AFU_ORTHOLOGUE AFUA_4G14700)"/>
    <property type="match status" value="1"/>
</dbReference>
<dbReference type="InterPro" id="IPR036514">
    <property type="entry name" value="SGNH_hydro_sf"/>
</dbReference>
<reference evidence="6 7" key="1">
    <citation type="journal article" date="2019" name="Genome Biol. Evol.">
        <title>Insights into the evolution of the New World diploid cottons (Gossypium, subgenus Houzingenia) based on genome sequencing.</title>
        <authorList>
            <person name="Grover C.E."/>
            <person name="Arick M.A. 2nd"/>
            <person name="Thrash A."/>
            <person name="Conover J.L."/>
            <person name="Sanders W.S."/>
            <person name="Peterson D.G."/>
            <person name="Frelichowski J.E."/>
            <person name="Scheffler J.A."/>
            <person name="Scheffler B.E."/>
            <person name="Wendel J.F."/>
        </authorList>
    </citation>
    <scope>NUCLEOTIDE SEQUENCE [LARGE SCALE GENOMIC DNA]</scope>
    <source>
        <strain evidence="6">157</strain>
        <tissue evidence="6">Leaf</tissue>
    </source>
</reference>
<sequence>MAKRNISCFLLVLVSLLAVALAEATTEPPAVYIFGDSILDVGTNNYIPECLAKADFYFNGIDFPYSEPTGRFSNGLNTADEIVRLLGLRRSPPPFLQLVNDPLTFRKNILKGANFASGGSGILNSTGQENKSEGLHYDLQKKVISMGDQIQQFSTVRSNITNMTASDAATDAILSKAFFLISVGSNDIFEYLLNLTRPPMTIPEFNATLVSTYEYHLKTLYELGARKLGILTVPPIGCTPIARARANGNCSEPAQRFAQAFYTEAVALLEKLSSQVPDLRYSLANTYLMTTGMMENMFAFGLRDITSACCGNGTYACNQTASFCSNRDEYLFWDQFHPTQRVSELAALTLFGGSESFVAPMNFSQLLGVNI</sequence>
<comment type="similarity">
    <text evidence="1">Belongs to the 'GDSL' lipolytic enzyme family.</text>
</comment>
<keyword evidence="4" id="KW-0443">Lipid metabolism</keyword>
<dbReference type="Gene3D" id="3.40.50.1110">
    <property type="entry name" value="SGNH hydrolase"/>
    <property type="match status" value="1"/>
</dbReference>
<comment type="caution">
    <text evidence="6">The sequence shown here is derived from an EMBL/GenBank/DDBJ whole genome shotgun (WGS) entry which is preliminary data.</text>
</comment>
<dbReference type="PANTHER" id="PTHR45648:SF180">
    <property type="entry name" value="OS04G0561800 PROTEIN"/>
    <property type="match status" value="1"/>
</dbReference>
<proteinExistence type="inferred from homology"/>
<keyword evidence="7" id="KW-1185">Reference proteome</keyword>
<dbReference type="InterPro" id="IPR001087">
    <property type="entry name" value="GDSL"/>
</dbReference>
<evidence type="ECO:0000313" key="6">
    <source>
        <dbReference type="EMBL" id="MBA0560677.1"/>
    </source>
</evidence>
<evidence type="ECO:0000256" key="1">
    <source>
        <dbReference type="ARBA" id="ARBA00008668"/>
    </source>
</evidence>
<dbReference type="GO" id="GO:0016788">
    <property type="term" value="F:hydrolase activity, acting on ester bonds"/>
    <property type="evidence" value="ECO:0007669"/>
    <property type="project" value="InterPro"/>
</dbReference>
<dbReference type="Pfam" id="PF00657">
    <property type="entry name" value="Lipase_GDSL"/>
    <property type="match status" value="1"/>
</dbReference>